<feature type="region of interest" description="Disordered" evidence="2">
    <location>
        <begin position="729"/>
        <end position="772"/>
    </location>
</feature>
<organism evidence="3 4">
    <name type="scientific">Plasmodium gallinaceum</name>
    <dbReference type="NCBI Taxonomy" id="5849"/>
    <lineage>
        <taxon>Eukaryota</taxon>
        <taxon>Sar</taxon>
        <taxon>Alveolata</taxon>
        <taxon>Apicomplexa</taxon>
        <taxon>Aconoidasida</taxon>
        <taxon>Haemosporida</taxon>
        <taxon>Plasmodiidae</taxon>
        <taxon>Plasmodium</taxon>
        <taxon>Plasmodium (Haemamoeba)</taxon>
    </lineage>
</organism>
<keyword evidence="1" id="KW-0175">Coiled coil</keyword>
<dbReference type="OMA" id="DDDLHCG"/>
<evidence type="ECO:0000313" key="3">
    <source>
        <dbReference type="EMBL" id="CRG94719.1"/>
    </source>
</evidence>
<proteinExistence type="predicted"/>
<dbReference type="GeneID" id="39730643"/>
<sequence>MDKLFTININRDENVRLYKTKENNNYVKIGCEKISENDNLFEIELKEINRTDNFDLLGELNNKQSNDYENIRRQIRKHILKCFEDDNILDNKPKNSEDSLNETYSDNGNFKLNLRKDKINQIISFSSQEKYKKNKLNEANSRYYIDSKRFDEKEKNGCDHMNTFIDDNIFIKEISGHIKNIDHNLQVRKEKEDKEEKTNKIEEKIETKKNNFTEDSNSENKNLLNKKKKKMMKSTTDITTENSIINFGMNKVIEEFKEKIKNWLVRFPDINSENFFFHLYFLVESYKEKKNLCQHCGSIGCERDEFLRYKCKNMFCFLCNISVLGHMCHNTRSQYLAFKSNIKTLNEYKNIKIPFKSISCLKCLKNNHYKCGNPPYIFGKYSYNFRRGFSNKLDKSCYVYLENPHNIWELDNVKIDKYKCNNDGNIISNLNVCFIKNSNDTFKNHNRNNKIRNNSKHNLILDNDYNKLNTSSVGDKDEKEIYDKNPFKKNVQTYNQKRSFPFGSLENNNIDIKNKKHKNLYHDNNKNNFMKNNNYDNKNNFTKNNNYHNNNYSNEDNNHNNKNYFSKDNNYGNNKYFTKDNSHKNKNIQDNKLDIKNKFKIENNIYHYNNNFSHDYNDNDNKFSQRNNRYYNKNKFTHDNNKNDNKSKYNDKNNISKNYNNVIQKKTKIHENTNFLSNNSNNEYHNFQNRNNMQNKLIGANNNSYMNKNYPSIFYNQNSINGNINVKNKNFNNSNDKNSYSYSNKRPQILYKDTHKNKNTDKKNYNHYPNMN</sequence>
<feature type="region of interest" description="Disordered" evidence="2">
    <location>
        <begin position="539"/>
        <end position="558"/>
    </location>
</feature>
<evidence type="ECO:0000256" key="1">
    <source>
        <dbReference type="SAM" id="Coils"/>
    </source>
</evidence>
<feature type="coiled-coil region" evidence="1">
    <location>
        <begin position="184"/>
        <end position="211"/>
    </location>
</feature>
<keyword evidence="4" id="KW-1185">Reference proteome</keyword>
<reference evidence="3" key="1">
    <citation type="submission" date="2015-04" db="EMBL/GenBank/DDBJ databases">
        <authorList>
            <consortium name="Pathogen Informatics"/>
        </authorList>
    </citation>
    <scope>NUCLEOTIDE SEQUENCE [LARGE SCALE GENOMIC DNA]</scope>
    <source>
        <strain evidence="3">8A</strain>
    </source>
</reference>
<dbReference type="AlphaFoldDB" id="A0A1J1GQD8"/>
<comment type="caution">
    <text evidence="3">The sequence shown here is derived from an EMBL/GenBank/DDBJ whole genome shotgun (WGS) entry which is preliminary data.</text>
</comment>
<accession>A0A1J1GQD8</accession>
<dbReference type="OrthoDB" id="386594at2759"/>
<dbReference type="EMBL" id="CVMV01000032">
    <property type="protein sequence ID" value="CRG94719.1"/>
    <property type="molecule type" value="Genomic_DNA"/>
</dbReference>
<evidence type="ECO:0000313" key="4">
    <source>
        <dbReference type="Proteomes" id="UP000220797"/>
    </source>
</evidence>
<feature type="compositionally biased region" description="Low complexity" evidence="2">
    <location>
        <begin position="729"/>
        <end position="745"/>
    </location>
</feature>
<gene>
    <name evidence="3" type="ORF">PGAL8A_00211600</name>
</gene>
<dbReference type="RefSeq" id="XP_028527534.1">
    <property type="nucleotide sequence ID" value="XM_028670819.1"/>
</dbReference>
<dbReference type="Proteomes" id="UP000220797">
    <property type="component" value="Unassembled WGS sequence"/>
</dbReference>
<name>A0A1J1GQD8_PLAGA</name>
<feature type="compositionally biased region" description="Basic and acidic residues" evidence="2">
    <location>
        <begin position="636"/>
        <end position="651"/>
    </location>
</feature>
<feature type="region of interest" description="Disordered" evidence="2">
    <location>
        <begin position="633"/>
        <end position="655"/>
    </location>
</feature>
<dbReference type="VEuPathDB" id="PlasmoDB:PGAL8A_00211600"/>
<feature type="compositionally biased region" description="Basic and acidic residues" evidence="2">
    <location>
        <begin position="752"/>
        <end position="764"/>
    </location>
</feature>
<protein>
    <submittedName>
        <fullName evidence="3">Uncharacterized protein</fullName>
    </submittedName>
</protein>
<evidence type="ECO:0000256" key="2">
    <source>
        <dbReference type="SAM" id="MobiDB-lite"/>
    </source>
</evidence>